<name>A0AA44F3M3_AGRTU</name>
<gene>
    <name evidence="1" type="ORF">G6M46_06435</name>
</gene>
<reference evidence="1" key="1">
    <citation type="journal article" date="2020" name="Science">
        <title>Unexpected conservation and global transmission of agrobacterial virulence plasmids.</title>
        <authorList>
            <person name="Weisberg A.J."/>
            <person name="Davis E.W. 2nd"/>
            <person name="Tabima J."/>
            <person name="Belcher M.S."/>
            <person name="Miller M."/>
            <person name="Kuo C.H."/>
            <person name="Loper J.E."/>
            <person name="Grunwald N.J."/>
            <person name="Putnam M.L."/>
            <person name="Chang J.H."/>
        </authorList>
    </citation>
    <scope>NUCLEOTIDE SEQUENCE</scope>
    <source>
        <strain evidence="1">17-1853-1a</strain>
    </source>
</reference>
<sequence length="349" mass="39381">MLFNVEYDHGSVIEGYLIPDGFSEEATIFVTMDDGRDVAIACDQPKPAVVQSGRHATGMVGFRIDATRILDLAKQRRLSIRDSKTGLLIYRRSPIDNPVQHKILRLELSILPMMKFDAFCEESFQYAISGVERFGHETTMQAFHLNAGSSVYISGRILLRNYEDFLDRGFQAIADIPDPYYEMACRLFTLNRLTRSMPNFLGDRDRLILSPAAEYFSEINLADDRALKRALQKAPDKVRRVLISPITQQFVCTYPEQRITRKDIAPAIGALARFTVVGHGDNCVHFQQGVGELLSVPPIDVPVVSKHSILKDLALRLRQIPVAETMLEEDLIFDHYVRQAVAPDVKVQG</sequence>
<accession>A0AA44F3M3</accession>
<organism evidence="1 2">
    <name type="scientific">Agrobacterium tumefaciens</name>
    <dbReference type="NCBI Taxonomy" id="358"/>
    <lineage>
        <taxon>Bacteria</taxon>
        <taxon>Pseudomonadati</taxon>
        <taxon>Pseudomonadota</taxon>
        <taxon>Alphaproteobacteria</taxon>
        <taxon>Hyphomicrobiales</taxon>
        <taxon>Rhizobiaceae</taxon>
        <taxon>Rhizobium/Agrobacterium group</taxon>
        <taxon>Agrobacterium</taxon>
        <taxon>Agrobacterium tumefaciens complex</taxon>
    </lineage>
</organism>
<evidence type="ECO:0000313" key="2">
    <source>
        <dbReference type="Proteomes" id="UP000702952"/>
    </source>
</evidence>
<protein>
    <submittedName>
        <fullName evidence="1">Uncharacterized protein</fullName>
    </submittedName>
</protein>
<comment type="caution">
    <text evidence="1">The sequence shown here is derived from an EMBL/GenBank/DDBJ whole genome shotgun (WGS) entry which is preliminary data.</text>
</comment>
<evidence type="ECO:0000313" key="1">
    <source>
        <dbReference type="EMBL" id="NTC27803.1"/>
    </source>
</evidence>
<dbReference type="EMBL" id="JAAMAY010000006">
    <property type="protein sequence ID" value="NTC27803.1"/>
    <property type="molecule type" value="Genomic_DNA"/>
</dbReference>
<dbReference type="Proteomes" id="UP000702952">
    <property type="component" value="Unassembled WGS sequence"/>
</dbReference>
<dbReference type="RefSeq" id="WP_065660366.1">
    <property type="nucleotide sequence ID" value="NZ_CP123839.1"/>
</dbReference>
<dbReference type="AlphaFoldDB" id="A0AA44F3M3"/>
<proteinExistence type="predicted"/>